<evidence type="ECO:0000256" key="5">
    <source>
        <dbReference type="ARBA" id="ARBA00022679"/>
    </source>
</evidence>
<name>A0ABR4NFG9_9FUNG</name>
<dbReference type="InterPro" id="IPR007081">
    <property type="entry name" value="RNA_pol_Rpb1_5"/>
</dbReference>
<evidence type="ECO:0000256" key="10">
    <source>
        <dbReference type="ARBA" id="ARBA00022842"/>
    </source>
</evidence>
<dbReference type="GO" id="GO:0003899">
    <property type="term" value="F:DNA-directed RNA polymerase activity"/>
    <property type="evidence" value="ECO:0007669"/>
    <property type="project" value="UniProtKB-EC"/>
</dbReference>
<keyword evidence="9" id="KW-0862">Zinc</keyword>
<evidence type="ECO:0000256" key="1">
    <source>
        <dbReference type="ARBA" id="ARBA00004123"/>
    </source>
</evidence>
<dbReference type="Gene3D" id="2.170.16.10">
    <property type="entry name" value="Hedgehog/Intein (Hint) domain"/>
    <property type="match status" value="2"/>
</dbReference>
<dbReference type="Proteomes" id="UP001527925">
    <property type="component" value="Unassembled WGS sequence"/>
</dbReference>
<evidence type="ECO:0000256" key="7">
    <source>
        <dbReference type="ARBA" id="ARBA00022723"/>
    </source>
</evidence>
<keyword evidence="10" id="KW-0460">Magnesium</keyword>
<evidence type="ECO:0000256" key="4">
    <source>
        <dbReference type="ARBA" id="ARBA00022553"/>
    </source>
</evidence>
<dbReference type="InterPro" id="IPR007080">
    <property type="entry name" value="RNA_pol_Rpb1_1"/>
</dbReference>
<dbReference type="NCBIfam" id="NF006336">
    <property type="entry name" value="PRK08566.1"/>
    <property type="match status" value="1"/>
</dbReference>
<comment type="subcellular location">
    <subcellularLocation>
        <location evidence="1">Nucleus</location>
    </subcellularLocation>
</comment>
<feature type="domain" description="RNA polymerase N-terminal" evidence="17">
    <location>
        <begin position="244"/>
        <end position="547"/>
    </location>
</feature>
<dbReference type="SMART" id="SM00663">
    <property type="entry name" value="RPOLA_N"/>
    <property type="match status" value="1"/>
</dbReference>
<dbReference type="CDD" id="cd00081">
    <property type="entry name" value="Hint"/>
    <property type="match status" value="1"/>
</dbReference>
<evidence type="ECO:0000256" key="6">
    <source>
        <dbReference type="ARBA" id="ARBA00022695"/>
    </source>
</evidence>
<dbReference type="InterPro" id="IPR007083">
    <property type="entry name" value="RNA_pol_Rpb1_4"/>
</dbReference>
<dbReference type="InterPro" id="IPR007073">
    <property type="entry name" value="RNA_pol_Rpb1_7"/>
</dbReference>
<proteinExistence type="inferred from homology"/>
<reference evidence="18 19" key="1">
    <citation type="submission" date="2023-09" db="EMBL/GenBank/DDBJ databases">
        <title>Pangenome analysis of Batrachochytrium dendrobatidis and related Chytrids.</title>
        <authorList>
            <person name="Yacoub M.N."/>
            <person name="Stajich J.E."/>
            <person name="James T.Y."/>
        </authorList>
    </citation>
    <scope>NUCLEOTIDE SEQUENCE [LARGE SCALE GENOMIC DNA]</scope>
    <source>
        <strain evidence="18 19">JEL0888</strain>
    </source>
</reference>
<dbReference type="GO" id="GO:0000428">
    <property type="term" value="C:DNA-directed RNA polymerase complex"/>
    <property type="evidence" value="ECO:0007669"/>
    <property type="project" value="UniProtKB-KW"/>
</dbReference>
<feature type="compositionally biased region" description="Low complexity" evidence="16">
    <location>
        <begin position="2014"/>
        <end position="2265"/>
    </location>
</feature>
<dbReference type="Gene3D" id="3.30.1360.140">
    <property type="match status" value="1"/>
</dbReference>
<comment type="catalytic activity">
    <reaction evidence="14 15">
        <text>RNA(n) + a ribonucleoside 5'-triphosphate = RNA(n+1) + diphosphate</text>
        <dbReference type="Rhea" id="RHEA:21248"/>
        <dbReference type="Rhea" id="RHEA-COMP:14527"/>
        <dbReference type="Rhea" id="RHEA-COMP:17342"/>
        <dbReference type="ChEBI" id="CHEBI:33019"/>
        <dbReference type="ChEBI" id="CHEBI:61557"/>
        <dbReference type="ChEBI" id="CHEBI:140395"/>
        <dbReference type="EC" id="2.7.7.6"/>
    </reaction>
</comment>
<keyword evidence="11" id="KW-0238">DNA-binding</keyword>
<dbReference type="PROSITE" id="PS00115">
    <property type="entry name" value="RNA_POL_II_REPEAT"/>
    <property type="match status" value="24"/>
</dbReference>
<dbReference type="PRINTS" id="PR01217">
    <property type="entry name" value="PRICHEXTENSN"/>
</dbReference>
<evidence type="ECO:0000256" key="9">
    <source>
        <dbReference type="ARBA" id="ARBA00022833"/>
    </source>
</evidence>
<feature type="region of interest" description="Disordered" evidence="16">
    <location>
        <begin position="2014"/>
        <end position="2297"/>
    </location>
</feature>
<comment type="similarity">
    <text evidence="2 15">Belongs to the RNA polymerase beta' chain family.</text>
</comment>
<evidence type="ECO:0000256" key="8">
    <source>
        <dbReference type="ARBA" id="ARBA00022737"/>
    </source>
</evidence>
<gene>
    <name evidence="18" type="primary">RPO21</name>
    <name evidence="18" type="ORF">HK105_202210</name>
</gene>
<keyword evidence="19" id="KW-1185">Reference proteome</keyword>
<dbReference type="InterPro" id="IPR007066">
    <property type="entry name" value="RNA_pol_Rpb1_3"/>
</dbReference>
<keyword evidence="6 15" id="KW-0548">Nucleotidyltransferase</keyword>
<dbReference type="Gene3D" id="4.10.860.120">
    <property type="entry name" value="RNA polymerase II, clamp domain"/>
    <property type="match status" value="2"/>
</dbReference>
<dbReference type="Pfam" id="PF14890">
    <property type="entry name" value="Intein_splicing"/>
    <property type="match status" value="1"/>
</dbReference>
<dbReference type="Pfam" id="PF05000">
    <property type="entry name" value="RNA_pol_Rpb1_4"/>
    <property type="match status" value="1"/>
</dbReference>
<sequence length="2297" mass="252432">MAISSSVHGFPPSSAPVRKVKYVQFGILSPEETKAMSVAKIEFFELMENDRPKIGGLLDPRLGTIDRNYKCQTCGENMTDCPGHFGHIELAKPVFHQGFIKIIKKVLECVCHHCGKLKVDASNERFARMRRIKNRRRRFYEVWQLCKAKTVCETGEEPDPKSQKKQAPEETRKKAHGGCGQRQPAYRMSGLKISANFRAFKDESGKQEAQTVEMTPERTLALLRMISDEDLIDLGLSPDFARPEWMVITVLPVPPMPVRPSISMDGAMRGEDDLTHKLADIIKANISLRRYETEGAPAHIIVEFEQLLQFHVATYMNNDIAGMPQAMQKSGRPLKAIAARLKGKEGRLRGNLMGKRVDFSARTVITGDPNLSIDQVGVPRSIARNLTFPETVTPYNIDQLQQMVQNGPNEHPGAKYVIRDNGERIDLRYSKRGGDIHLQFGYKVERHLLDGDYIIFNRQPSLHKMSMMGHRVKIMPYSTFRLNLSVTSPYNADFDGDEMNLHVPQSHETRAEIQELCMVPLQVVSPQKNAPVMGIVQDTLCGIRKFTKRDTFLTRDLLMNLLMWVPDWDGTIPTPAVLKPIPLWTAKQVMSLILPKINLMGYHSAHPDNERDEISPGDTKVLIEDGELLAGILCKKTVGSSAGGIIHTSMNELGPAATMAFFNGAQRVVNYWLLQNGFSIGIGDTIADRLTMETINQTIALAKREVSRFIHKAQTDQLEVQPGMTVRESFEALVNRELNRARDNAGKSAQNSLKEYNNVKQMVVSGSKGSFINISQMTACVGQQNVEGKRIPFGFKDRTLPHFTKDDHSPESRGFVENSYLRGLTPQEFFFHAMGGREGLIDTAVKTAETGYIQRRLVKALEDVMVKYDGTVRNALGDIVQFRYGEDGMDGAKVEKQKLPSMSMRNDEFAKRYKVDMTGGPHAFRPTKLEYRILEDMMQNPEAQQIFDEEFNQLKEDRDILRLQIFPNNSNDRWALPVNLERLIWNARNNFHIDRSKPTDLHPFHVIDSVRQLLDNLIVVRGRDDLSLEAQYNATLLFQILLRSTLATRRVVEEYHLSTQAFDWLLGEIESRFNQAIVHPGEMVGTIAAQSVGEPATQMTLNSVDYLEFIHVKFGDSRVEHVRIGEWIDAVIAASPKRPTIVGDNHTEYLELSEPVFVPCVDEGGGMSWKRVEAVTRHPPPPNTKLLRITTASGRQVSATPTKSFLVRRDNAIVGVDGADLAVGDRLPVAVSVPIVGDVTQVALADYIDLGSSGVAASASVLVANAEFGFVIAAFLAAGRVLFGSRGAELRIACADPDVQRRIQTWCASNGFASSLSGDAAAKGAQICVEADSFAQFIDSACHDAEGFKRLPSFALAAPRAFRLGFLDGFVSCGAVAESDRVVLACDSGDVAHGLTVMLNHVRVHALKLLDGEAQSELKASSGPARIAVAHMNVSRLVSSIGITSKPLLKQLEATAVAAAASMAGVSGRFAYSPDDIVPGVVTSELNGDYLRSALDAMLRSGKLKGEDAEIVHLAIESDCVFDVITKIEPVDSTTPFVYDLTVADTRNFNMADGLCMRDTFHYAGVSSKNVTLGVPRLKEIINVAKNIKTPRLEIYLEPEYRRSVEMAKKIHSTIEHTTLRKLTSATEIWYDPDPLNPINPEDREIMEIFAMTENVEDLQQYSPWVLRIHLNLQRKVDKGLTMDTICARLMEPFDGDLRCWHSDDNARNLIILARIKSTETKPEEEGEDRIEEDVFLRRIEHNILNDITLCGIDKINRVFISDTKYTSIDDQGAIKSNNEEFYLETDGTNLSSVLPHHGIDSVRTYSNFGVEILEVLGIEACRAALLKEMRKVIEFDGSYVNYRHLSMLVDIMTQSGSIMAISRHGINRTDSGALARASFEETVDLLLEAAGLGEIDDCKGVSENIMLGQLAPLGTGEFDVLLNEDALLNAPLQPDLMMRERDGGRFDTSANFSSLLSPAQTPYVDRSPSPMPYSPSGGYSPVGQVAFSPVGAGKTWLGGPASPASGKGGVFSPSYSPSSPGYSPTSPSYSPTSPSYSPTSPSYSPTSPSYSPTSPSYSPTSPSYSPTSPSYSPTSPSYSPTSPSYSPTSPSYSPTSPSYSPTSPSYSPTSPSYSPTSPSYSPTSPSYSPTSPSYSPTSPSYSPTSPSYSPTSPSYSPTSPSYSPTSPSYSPTSPSYSPTSPSYSPTSPSYSPTSPSYSPTSPSYSPTSPSYSPTSPSYSPTSPSYSPTSPSYSPTSPSYSPTSPSYSPASPSYSPASPYTPATPGVVAAAGQRGDEDDPVPRARAFGRYSPREQGS</sequence>
<dbReference type="Pfam" id="PF04990">
    <property type="entry name" value="RNA_pol_Rpb1_7"/>
    <property type="match status" value="1"/>
</dbReference>
<feature type="region of interest" description="Disordered" evidence="16">
    <location>
        <begin position="1958"/>
        <end position="1977"/>
    </location>
</feature>
<dbReference type="Gene3D" id="1.10.150.390">
    <property type="match status" value="1"/>
</dbReference>
<keyword evidence="12 15" id="KW-0804">Transcription</keyword>
<dbReference type="Pfam" id="PF04997">
    <property type="entry name" value="RNA_pol_Rpb1_1"/>
    <property type="match status" value="1"/>
</dbReference>
<evidence type="ECO:0000256" key="13">
    <source>
        <dbReference type="ARBA" id="ARBA00023242"/>
    </source>
</evidence>
<dbReference type="Gene3D" id="6.10.250.2940">
    <property type="match status" value="1"/>
</dbReference>
<dbReference type="InterPro" id="IPR006592">
    <property type="entry name" value="RNA_pol_N"/>
</dbReference>
<dbReference type="Pfam" id="PF00623">
    <property type="entry name" value="RNA_pol_Rpb1_2"/>
    <property type="match status" value="1"/>
</dbReference>
<dbReference type="InterPro" id="IPR042102">
    <property type="entry name" value="RNA_pol_Rpb1_3_sf"/>
</dbReference>
<comment type="caution">
    <text evidence="18">The sequence shown here is derived from an EMBL/GenBank/DDBJ whole genome shotgun (WGS) entry which is preliminary data.</text>
</comment>
<dbReference type="InterPro" id="IPR045867">
    <property type="entry name" value="DNA-dir_RpoC_beta_prime"/>
</dbReference>
<dbReference type="Gene3D" id="2.40.40.20">
    <property type="match status" value="1"/>
</dbReference>
<dbReference type="InterPro" id="IPR038120">
    <property type="entry name" value="Rpb1_funnel_sf"/>
</dbReference>
<dbReference type="InterPro" id="IPR000722">
    <property type="entry name" value="RNA_pol_asu"/>
</dbReference>
<dbReference type="InterPro" id="IPR027434">
    <property type="entry name" value="Homing_endonucl"/>
</dbReference>
<dbReference type="SUPFAM" id="SSF51294">
    <property type="entry name" value="Hedgehog/intein (Hint) domain"/>
    <property type="match status" value="1"/>
</dbReference>
<dbReference type="Pfam" id="PF04992">
    <property type="entry name" value="RNA_pol_Rpb1_6"/>
    <property type="match status" value="1"/>
</dbReference>
<dbReference type="Gene3D" id="1.10.132.30">
    <property type="match status" value="1"/>
</dbReference>
<keyword evidence="4" id="KW-0597">Phosphoprotein</keyword>
<dbReference type="CDD" id="cd02733">
    <property type="entry name" value="RNAP_II_RPB1_N"/>
    <property type="match status" value="1"/>
</dbReference>
<keyword evidence="13" id="KW-0539">Nucleus</keyword>
<evidence type="ECO:0000256" key="11">
    <source>
        <dbReference type="ARBA" id="ARBA00023125"/>
    </source>
</evidence>
<evidence type="ECO:0000313" key="18">
    <source>
        <dbReference type="EMBL" id="KAL2918283.1"/>
    </source>
</evidence>
<keyword evidence="7" id="KW-0479">Metal-binding</keyword>
<dbReference type="SUPFAM" id="SSF64484">
    <property type="entry name" value="beta and beta-prime subunits of DNA dependent RNA-polymerase"/>
    <property type="match status" value="2"/>
</dbReference>
<dbReference type="EMBL" id="JADGIZ020000007">
    <property type="protein sequence ID" value="KAL2918283.1"/>
    <property type="molecule type" value="Genomic_DNA"/>
</dbReference>
<dbReference type="Pfam" id="PF04983">
    <property type="entry name" value="RNA_pol_Rpb1_3"/>
    <property type="match status" value="1"/>
</dbReference>
<evidence type="ECO:0000256" key="12">
    <source>
        <dbReference type="ARBA" id="ARBA00023163"/>
    </source>
</evidence>
<dbReference type="Gene3D" id="3.10.28.10">
    <property type="entry name" value="Homing endonucleases"/>
    <property type="match status" value="1"/>
</dbReference>
<dbReference type="PANTHER" id="PTHR19376:SF37">
    <property type="entry name" value="DNA-DIRECTED RNA POLYMERASE II SUBUNIT RPB1"/>
    <property type="match status" value="1"/>
</dbReference>
<feature type="compositionally biased region" description="Basic and acidic residues" evidence="16">
    <location>
        <begin position="158"/>
        <end position="172"/>
    </location>
</feature>
<evidence type="ECO:0000256" key="2">
    <source>
        <dbReference type="ARBA" id="ARBA00006460"/>
    </source>
</evidence>
<protein>
    <recommendedName>
        <fullName evidence="15">DNA-directed RNA polymerase subunit</fullName>
        <ecNumber evidence="15">2.7.7.6</ecNumber>
    </recommendedName>
</protein>
<dbReference type="InterPro" id="IPR000684">
    <property type="entry name" value="RNA_pol_II_repeat_euk"/>
</dbReference>
<evidence type="ECO:0000256" key="3">
    <source>
        <dbReference type="ARBA" id="ARBA00022478"/>
    </source>
</evidence>
<comment type="function">
    <text evidence="15">DNA-dependent RNA polymerase catalyzes the transcription of DNA into RNA using the four ribonucleoside triphosphates as substrates.</text>
</comment>
<keyword evidence="3 15" id="KW-0240">DNA-directed RNA polymerase</keyword>
<evidence type="ECO:0000256" key="16">
    <source>
        <dbReference type="SAM" id="MobiDB-lite"/>
    </source>
</evidence>
<dbReference type="Gene3D" id="1.10.274.100">
    <property type="entry name" value="RNA polymerase Rpb1, domain 3"/>
    <property type="match status" value="1"/>
</dbReference>
<evidence type="ECO:0000313" key="19">
    <source>
        <dbReference type="Proteomes" id="UP001527925"/>
    </source>
</evidence>
<dbReference type="PANTHER" id="PTHR19376">
    <property type="entry name" value="DNA-DIRECTED RNA POLYMERASE"/>
    <property type="match status" value="1"/>
</dbReference>
<dbReference type="Pfam" id="PF05001">
    <property type="entry name" value="RNA_pol_Rpb1_R"/>
    <property type="match status" value="16"/>
</dbReference>
<dbReference type="Pfam" id="PF04998">
    <property type="entry name" value="RNA_pol_Rpb1_5"/>
    <property type="match status" value="2"/>
</dbReference>
<organism evidence="18 19">
    <name type="scientific">Polyrhizophydium stewartii</name>
    <dbReference type="NCBI Taxonomy" id="2732419"/>
    <lineage>
        <taxon>Eukaryota</taxon>
        <taxon>Fungi</taxon>
        <taxon>Fungi incertae sedis</taxon>
        <taxon>Chytridiomycota</taxon>
        <taxon>Chytridiomycota incertae sedis</taxon>
        <taxon>Chytridiomycetes</taxon>
        <taxon>Rhizophydiales</taxon>
        <taxon>Rhizophydiales incertae sedis</taxon>
        <taxon>Polyrhizophydium</taxon>
    </lineage>
</organism>
<evidence type="ECO:0000256" key="14">
    <source>
        <dbReference type="ARBA" id="ARBA00048552"/>
    </source>
</evidence>
<feature type="region of interest" description="Disordered" evidence="16">
    <location>
        <begin position="154"/>
        <end position="184"/>
    </location>
</feature>
<dbReference type="Gene3D" id="3.30.1490.180">
    <property type="entry name" value="RNA polymerase ii"/>
    <property type="match status" value="1"/>
</dbReference>
<keyword evidence="8" id="KW-0677">Repeat</keyword>
<evidence type="ECO:0000256" key="15">
    <source>
        <dbReference type="RuleBase" id="RU004279"/>
    </source>
</evidence>
<keyword evidence="5 15" id="KW-0808">Transferase</keyword>
<accession>A0ABR4NFG9</accession>
<dbReference type="Gene3D" id="6.20.50.80">
    <property type="match status" value="1"/>
</dbReference>
<dbReference type="InterPro" id="IPR036844">
    <property type="entry name" value="Hint_dom_sf"/>
</dbReference>
<dbReference type="InterPro" id="IPR044893">
    <property type="entry name" value="RNA_pol_Rpb1_clamp_domain"/>
</dbReference>
<evidence type="ECO:0000259" key="17">
    <source>
        <dbReference type="SMART" id="SM00663"/>
    </source>
</evidence>
<dbReference type="InterPro" id="IPR038593">
    <property type="entry name" value="RNA_pol_Rpb1_7_sf"/>
</dbReference>
<dbReference type="InterPro" id="IPR007075">
    <property type="entry name" value="RNA_pol_Rpb1_6"/>
</dbReference>
<dbReference type="CDD" id="cd02584">
    <property type="entry name" value="RNAP_II_Rpb1_C"/>
    <property type="match status" value="1"/>
</dbReference>
<dbReference type="EC" id="2.7.7.6" evidence="15"/>